<dbReference type="Proteomes" id="UP000188354">
    <property type="component" value="Unassembled WGS sequence"/>
</dbReference>
<protein>
    <submittedName>
        <fullName evidence="1">Uncharacterized protein</fullName>
    </submittedName>
</protein>
<reference evidence="1 2" key="1">
    <citation type="journal article" date="2017" name="Plant Biotechnol. J.">
        <title>A comprehensive draft genome sequence for lupin (Lupinus angustifolius), an emerging health food: insights into plant-microbe interactions and legume evolution.</title>
        <authorList>
            <person name="Hane J.K."/>
            <person name="Ming Y."/>
            <person name="Kamphuis L.G."/>
            <person name="Nelson M.N."/>
            <person name="Garg G."/>
            <person name="Atkins C.A."/>
            <person name="Bayer P.E."/>
            <person name="Bravo A."/>
            <person name="Bringans S."/>
            <person name="Cannon S."/>
            <person name="Edwards D."/>
            <person name="Foley R."/>
            <person name="Gao L.L."/>
            <person name="Harrison M.J."/>
            <person name="Huang W."/>
            <person name="Hurgobin B."/>
            <person name="Li S."/>
            <person name="Liu C.W."/>
            <person name="McGrath A."/>
            <person name="Morahan G."/>
            <person name="Murray J."/>
            <person name="Weller J."/>
            <person name="Jian J."/>
            <person name="Singh K.B."/>
        </authorList>
    </citation>
    <scope>NUCLEOTIDE SEQUENCE [LARGE SCALE GENOMIC DNA]</scope>
    <source>
        <strain evidence="2">cv. Tanjil</strain>
        <tissue evidence="1">Whole plant</tissue>
    </source>
</reference>
<evidence type="ECO:0000313" key="2">
    <source>
        <dbReference type="Proteomes" id="UP000188354"/>
    </source>
</evidence>
<evidence type="ECO:0000313" key="1">
    <source>
        <dbReference type="EMBL" id="OIW21522.1"/>
    </source>
</evidence>
<dbReference type="Gramene" id="OIW21522">
    <property type="protein sequence ID" value="OIW21522"/>
    <property type="gene ID" value="TanjilG_06136"/>
</dbReference>
<dbReference type="EMBL" id="MLAU01028165">
    <property type="protein sequence ID" value="OIW21522.1"/>
    <property type="molecule type" value="Genomic_DNA"/>
</dbReference>
<comment type="caution">
    <text evidence="1">The sequence shown here is derived from an EMBL/GenBank/DDBJ whole genome shotgun (WGS) entry which is preliminary data.</text>
</comment>
<organism evidence="1 2">
    <name type="scientific">Lupinus angustifolius</name>
    <name type="common">Narrow-leaved blue lupine</name>
    <dbReference type="NCBI Taxonomy" id="3871"/>
    <lineage>
        <taxon>Eukaryota</taxon>
        <taxon>Viridiplantae</taxon>
        <taxon>Streptophyta</taxon>
        <taxon>Embryophyta</taxon>
        <taxon>Tracheophyta</taxon>
        <taxon>Spermatophyta</taxon>
        <taxon>Magnoliopsida</taxon>
        <taxon>eudicotyledons</taxon>
        <taxon>Gunneridae</taxon>
        <taxon>Pentapetalae</taxon>
        <taxon>rosids</taxon>
        <taxon>fabids</taxon>
        <taxon>Fabales</taxon>
        <taxon>Fabaceae</taxon>
        <taxon>Papilionoideae</taxon>
        <taxon>50 kb inversion clade</taxon>
        <taxon>genistoids sensu lato</taxon>
        <taxon>core genistoids</taxon>
        <taxon>Genisteae</taxon>
        <taxon>Lupinus</taxon>
    </lineage>
</organism>
<keyword evidence="2" id="KW-1185">Reference proteome</keyword>
<gene>
    <name evidence="1" type="ORF">TanjilG_06136</name>
</gene>
<sequence>MIHTQISIVKAVSLAKVYEEKDSLQYKPKDQHQNHPHSYQVRIPNKTNISQKYNPPILSTPPTRPINPFQKNTNIKRMSQAELQLRRDKDLCYWCDEKFSFTHKFPNKHLMILQYDDEEHGQMEVDKDIAGDNLGESRSIEKDHNLSFNAMKGTNGMGTLKFHGQIGQVRVQILVDGGSSDNFLQSRITQVKSITNFWFRSIGGEWTVYDSRRTHTIANNQGSRTRVSGTSVPLTHSWCRSNFGHNLACHLGCSCS</sequence>
<name>A0A394DE44_LUPAN</name>
<dbReference type="AlphaFoldDB" id="A0A394DE44"/>
<accession>A0A394DE44</accession>
<proteinExistence type="predicted"/>